<keyword evidence="2" id="KW-0732">Signal</keyword>
<name>A0A398CW22_9BACT</name>
<sequence>MNRSRFLKGLTGAMLVVLVCGVWGAPFAHAAVPATPLHVDSTPVIYYYTEGCSECQAVEQYLDTLSAKYDFYVYKEVDSLDAAGAKVRSALDTSYGVPDAQRGIAPTIFVGDKVFLREPAIKTGLEQALKSSTPALRQHLLDAEAAAEKGGGSEPTDLFKTFSVLTVIGAGLLDGINPCAFATLIFFISYLIMRSKSRRDILFVGMAFAAGVFLAYLAAGMGLYQVVSRVPWFFALSKWFYLVIGIFAAVIAVLSVRDAWRARHGDLGDMTLQLPERNKGMIHRLIRSQARTGFVAISAFLVAFPVSLFEFMCTGQTYLPTIVLIFSQNVLKQRAALFLVIYNLLFILPLVLITVIAYLGVTSDHLVTWLKRNAAPVKAATAVLFVALAAFLIVRALTLFGVIR</sequence>
<dbReference type="SUPFAM" id="SSF52833">
    <property type="entry name" value="Thioredoxin-like"/>
    <property type="match status" value="1"/>
</dbReference>
<keyword evidence="4" id="KW-1185">Reference proteome</keyword>
<gene>
    <name evidence="3" type="ORF">SMC7_00085</name>
</gene>
<dbReference type="OrthoDB" id="9797355at2"/>
<feature type="transmembrane region" description="Helical" evidence="1">
    <location>
        <begin position="201"/>
        <end position="227"/>
    </location>
</feature>
<feature type="transmembrane region" description="Helical" evidence="1">
    <location>
        <begin position="239"/>
        <end position="256"/>
    </location>
</feature>
<comment type="caution">
    <text evidence="3">The sequence shown here is derived from an EMBL/GenBank/DDBJ whole genome shotgun (WGS) entry which is preliminary data.</text>
</comment>
<feature type="signal peptide" evidence="2">
    <location>
        <begin position="1"/>
        <end position="30"/>
    </location>
</feature>
<keyword evidence="1" id="KW-0812">Transmembrane</keyword>
<proteinExistence type="predicted"/>
<keyword evidence="1" id="KW-1133">Transmembrane helix</keyword>
<dbReference type="Proteomes" id="UP000266328">
    <property type="component" value="Unassembled WGS sequence"/>
</dbReference>
<reference evidence="3 4" key="1">
    <citation type="submission" date="2018-09" db="EMBL/GenBank/DDBJ databases">
        <title>Discovery and Ecogenomic Context for Candidatus Cryosericales, a Global Caldiserica Order Active in Thawing Permafrost.</title>
        <authorList>
            <person name="Martinez M.A."/>
            <person name="Woodcroft B.J."/>
            <person name="Ignacio Espinoza J.C."/>
            <person name="Zayed A."/>
            <person name="Singleton C.M."/>
            <person name="Boyd J."/>
            <person name="Li Y.-F."/>
            <person name="Purvine S."/>
            <person name="Maughan H."/>
            <person name="Hodgkins S.B."/>
            <person name="Anderson D."/>
            <person name="Sederholm M."/>
            <person name="Temperton B."/>
            <person name="Saleska S.R."/>
            <person name="Tyson G.W."/>
            <person name="Rich V.I."/>
        </authorList>
    </citation>
    <scope>NUCLEOTIDE SEQUENCE [LARGE SCALE GENOMIC DNA]</scope>
    <source>
        <strain evidence="3 4">SMC7</strain>
    </source>
</reference>
<evidence type="ECO:0000256" key="1">
    <source>
        <dbReference type="SAM" id="Phobius"/>
    </source>
</evidence>
<feature type="transmembrane region" description="Helical" evidence="1">
    <location>
        <begin position="290"/>
        <end position="309"/>
    </location>
</feature>
<dbReference type="AlphaFoldDB" id="A0A398CW22"/>
<feature type="transmembrane region" description="Helical" evidence="1">
    <location>
        <begin position="315"/>
        <end position="331"/>
    </location>
</feature>
<feature type="transmembrane region" description="Helical" evidence="1">
    <location>
        <begin position="379"/>
        <end position="403"/>
    </location>
</feature>
<feature type="chain" id="PRO_5017429425" description="Glutaredoxin domain-containing protein" evidence="2">
    <location>
        <begin position="31"/>
        <end position="404"/>
    </location>
</feature>
<dbReference type="EMBL" id="QXIS01000001">
    <property type="protein sequence ID" value="RIE06922.1"/>
    <property type="molecule type" value="Genomic_DNA"/>
</dbReference>
<evidence type="ECO:0000256" key="2">
    <source>
        <dbReference type="SAM" id="SignalP"/>
    </source>
</evidence>
<evidence type="ECO:0000313" key="3">
    <source>
        <dbReference type="EMBL" id="RIE06922.1"/>
    </source>
</evidence>
<accession>A0A398CW22</accession>
<organism evidence="3 4">
    <name type="scientific">Candidatus Cryosericum terrychapinii</name>
    <dbReference type="NCBI Taxonomy" id="2290919"/>
    <lineage>
        <taxon>Bacteria</taxon>
        <taxon>Pseudomonadati</taxon>
        <taxon>Caldisericota/Cryosericota group</taxon>
        <taxon>Candidatus Cryosericota</taxon>
        <taxon>Candidatus Cryosericia</taxon>
        <taxon>Candidatus Cryosericales</taxon>
        <taxon>Candidatus Cryosericaceae</taxon>
        <taxon>Candidatus Cryosericum</taxon>
    </lineage>
</organism>
<feature type="transmembrane region" description="Helical" evidence="1">
    <location>
        <begin position="162"/>
        <end position="189"/>
    </location>
</feature>
<keyword evidence="1" id="KW-0472">Membrane</keyword>
<evidence type="ECO:0008006" key="5">
    <source>
        <dbReference type="Google" id="ProtNLM"/>
    </source>
</evidence>
<protein>
    <recommendedName>
        <fullName evidence="5">Glutaredoxin domain-containing protein</fullName>
    </recommendedName>
</protein>
<feature type="transmembrane region" description="Helical" evidence="1">
    <location>
        <begin position="338"/>
        <end position="359"/>
    </location>
</feature>
<evidence type="ECO:0000313" key="4">
    <source>
        <dbReference type="Proteomes" id="UP000266328"/>
    </source>
</evidence>
<dbReference type="InterPro" id="IPR036249">
    <property type="entry name" value="Thioredoxin-like_sf"/>
</dbReference>
<dbReference type="Gene3D" id="3.40.30.10">
    <property type="entry name" value="Glutaredoxin"/>
    <property type="match status" value="1"/>
</dbReference>
<dbReference type="RefSeq" id="WP_119088354.1">
    <property type="nucleotide sequence ID" value="NZ_QXIS01000001.1"/>
</dbReference>